<reference evidence="4 5" key="1">
    <citation type="submission" date="2019-11" db="EMBL/GenBank/DDBJ databases">
        <authorList>
            <person name="Holert J."/>
        </authorList>
    </citation>
    <scope>NUCLEOTIDE SEQUENCE [LARGE SCALE GENOMIC DNA]</scope>
    <source>
        <strain evidence="4">BC5_2</strain>
    </source>
</reference>
<feature type="coiled-coil region" evidence="1">
    <location>
        <begin position="283"/>
        <end position="310"/>
    </location>
</feature>
<evidence type="ECO:0000256" key="2">
    <source>
        <dbReference type="SAM" id="Phobius"/>
    </source>
</evidence>
<dbReference type="AlphaFoldDB" id="A0A5S9QEI6"/>
<name>A0A5S9QEI6_9GAMM</name>
<organism evidence="4 5">
    <name type="scientific">BD1-7 clade bacterium</name>
    <dbReference type="NCBI Taxonomy" id="2029982"/>
    <lineage>
        <taxon>Bacteria</taxon>
        <taxon>Pseudomonadati</taxon>
        <taxon>Pseudomonadota</taxon>
        <taxon>Gammaproteobacteria</taxon>
        <taxon>Cellvibrionales</taxon>
        <taxon>Spongiibacteraceae</taxon>
        <taxon>BD1-7 clade</taxon>
    </lineage>
</organism>
<dbReference type="PANTHER" id="PTHR33371:SF4">
    <property type="entry name" value="INTERMEMBRANE PHOSPHOLIPID TRANSPORT SYSTEM BINDING PROTEIN MLAD"/>
    <property type="match status" value="1"/>
</dbReference>
<evidence type="ECO:0000259" key="3">
    <source>
        <dbReference type="Pfam" id="PF02470"/>
    </source>
</evidence>
<dbReference type="InterPro" id="IPR052336">
    <property type="entry name" value="MlaD_Phospholipid_Transporter"/>
</dbReference>
<dbReference type="EMBL" id="CACSII010000019">
    <property type="protein sequence ID" value="CAA0116877.1"/>
    <property type="molecule type" value="Genomic_DNA"/>
</dbReference>
<dbReference type="OrthoDB" id="9806984at2"/>
<feature type="transmembrane region" description="Helical" evidence="2">
    <location>
        <begin position="12"/>
        <end position="34"/>
    </location>
</feature>
<dbReference type="PANTHER" id="PTHR33371">
    <property type="entry name" value="INTERMEMBRANE PHOSPHOLIPID TRANSPORT SYSTEM BINDING PROTEIN MLAD-RELATED"/>
    <property type="match status" value="1"/>
</dbReference>
<accession>A0A5S9QEI6</accession>
<protein>
    <submittedName>
        <fullName evidence="4">Paraquat-inducible protein B</fullName>
    </submittedName>
</protein>
<proteinExistence type="predicted"/>
<keyword evidence="2" id="KW-1133">Transmembrane helix</keyword>
<dbReference type="Pfam" id="PF02470">
    <property type="entry name" value="MlaD"/>
    <property type="match status" value="1"/>
</dbReference>
<sequence>MTSAKTNLRVGTFVIVGVFVFVAMLMIISGGKFFQHNQRYMLIFDGSVQGLKIGAPVAIKGVQIGEVLNITAKMNPKTLSVVTLVPIEVDLSKVNLDAETEQDQIMPELIKKGMRAQLQSESLLTGLLYVNIDFFPNTPVKYYKIDSPYPEFPTIPTDLEKLTESLQKIDFDKILKQFKDIIAGLDRVINNPNIGKVLANAEQLTGNLNKLSVSAEKEITTTAADMRTLMANLDGLSTSVSQQVPMLSEQVQVSLEGLQASNDKLGQLLENANFLLSDDSPTLRNLQSTSSQLQRTARSLERLADTIEQKPDSIIWGK</sequence>
<dbReference type="InterPro" id="IPR003399">
    <property type="entry name" value="Mce/MlaD"/>
</dbReference>
<dbReference type="Proteomes" id="UP000434580">
    <property type="component" value="Unassembled WGS sequence"/>
</dbReference>
<gene>
    <name evidence="4" type="primary">pqiB</name>
    <name evidence="4" type="ORF">DPBNPPHM_02129</name>
</gene>
<evidence type="ECO:0000313" key="4">
    <source>
        <dbReference type="EMBL" id="CAA0116877.1"/>
    </source>
</evidence>
<evidence type="ECO:0000313" key="5">
    <source>
        <dbReference type="Proteomes" id="UP000434580"/>
    </source>
</evidence>
<keyword evidence="2" id="KW-0812">Transmembrane</keyword>
<evidence type="ECO:0000256" key="1">
    <source>
        <dbReference type="SAM" id="Coils"/>
    </source>
</evidence>
<keyword evidence="1" id="KW-0175">Coiled coil</keyword>
<feature type="domain" description="Mce/MlaD" evidence="3">
    <location>
        <begin position="47"/>
        <end position="134"/>
    </location>
</feature>
<keyword evidence="2" id="KW-0472">Membrane</keyword>